<evidence type="ECO:0000256" key="1">
    <source>
        <dbReference type="PROSITE-ProRule" id="PRU00176"/>
    </source>
</evidence>
<comment type="caution">
    <text evidence="3">The sequence shown here is derived from an EMBL/GenBank/DDBJ whole genome shotgun (WGS) entry which is preliminary data.</text>
</comment>
<dbReference type="SUPFAM" id="SSF54928">
    <property type="entry name" value="RNA-binding domain, RBD"/>
    <property type="match status" value="1"/>
</dbReference>
<gene>
    <name evidence="3" type="ORF">PCOR1329_LOCUS12264</name>
</gene>
<name>A0ABN9QQG8_9DINO</name>
<sequence>VASLVGVPLMRVGLLPSNISALPLCPTRALGACTRGGFGVAPARSRRRADEANLEIRRGLEGANLLIQNLDEYTSEDTLRELFEPFGAVTSVALPQTEQGRGQGFGFVSFASRDSATKAISEMHLKIVKGQPLHVALLAAKSTEPPKVLDVAPLVQNAHKKPDVSTRPPQFSFRDTASALWHRLGIVGGNFGSNVFFPEDDE</sequence>
<proteinExistence type="predicted"/>
<protein>
    <recommendedName>
        <fullName evidence="2">RRM domain-containing protein</fullName>
    </recommendedName>
</protein>
<dbReference type="Proteomes" id="UP001189429">
    <property type="component" value="Unassembled WGS sequence"/>
</dbReference>
<dbReference type="EMBL" id="CAUYUJ010003562">
    <property type="protein sequence ID" value="CAK0805839.1"/>
    <property type="molecule type" value="Genomic_DNA"/>
</dbReference>
<dbReference type="Pfam" id="PF00076">
    <property type="entry name" value="RRM_1"/>
    <property type="match status" value="1"/>
</dbReference>
<reference evidence="3" key="1">
    <citation type="submission" date="2023-10" db="EMBL/GenBank/DDBJ databases">
        <authorList>
            <person name="Chen Y."/>
            <person name="Shah S."/>
            <person name="Dougan E. K."/>
            <person name="Thang M."/>
            <person name="Chan C."/>
        </authorList>
    </citation>
    <scope>NUCLEOTIDE SEQUENCE [LARGE SCALE GENOMIC DNA]</scope>
</reference>
<dbReference type="SMART" id="SM00360">
    <property type="entry name" value="RRM"/>
    <property type="match status" value="1"/>
</dbReference>
<dbReference type="InterPro" id="IPR050441">
    <property type="entry name" value="RBM"/>
</dbReference>
<keyword evidence="1" id="KW-0694">RNA-binding</keyword>
<dbReference type="Gene3D" id="3.30.70.330">
    <property type="match status" value="1"/>
</dbReference>
<evidence type="ECO:0000259" key="2">
    <source>
        <dbReference type="PROSITE" id="PS50102"/>
    </source>
</evidence>
<accession>A0ABN9QQG8</accession>
<feature type="domain" description="RRM" evidence="2">
    <location>
        <begin position="63"/>
        <end position="140"/>
    </location>
</feature>
<dbReference type="PROSITE" id="PS50102">
    <property type="entry name" value="RRM"/>
    <property type="match status" value="1"/>
</dbReference>
<dbReference type="PANTHER" id="PTHR48034">
    <property type="entry name" value="TRANSFORMER-2 SEX-DETERMINING PROTEIN-RELATED"/>
    <property type="match status" value="1"/>
</dbReference>
<dbReference type="InterPro" id="IPR035979">
    <property type="entry name" value="RBD_domain_sf"/>
</dbReference>
<feature type="non-terminal residue" evidence="3">
    <location>
        <position position="202"/>
    </location>
</feature>
<evidence type="ECO:0000313" key="3">
    <source>
        <dbReference type="EMBL" id="CAK0805839.1"/>
    </source>
</evidence>
<dbReference type="InterPro" id="IPR012677">
    <property type="entry name" value="Nucleotide-bd_a/b_plait_sf"/>
</dbReference>
<feature type="non-terminal residue" evidence="3">
    <location>
        <position position="1"/>
    </location>
</feature>
<evidence type="ECO:0000313" key="4">
    <source>
        <dbReference type="Proteomes" id="UP001189429"/>
    </source>
</evidence>
<keyword evidence="4" id="KW-1185">Reference proteome</keyword>
<dbReference type="InterPro" id="IPR000504">
    <property type="entry name" value="RRM_dom"/>
</dbReference>
<organism evidence="3 4">
    <name type="scientific">Prorocentrum cordatum</name>
    <dbReference type="NCBI Taxonomy" id="2364126"/>
    <lineage>
        <taxon>Eukaryota</taxon>
        <taxon>Sar</taxon>
        <taxon>Alveolata</taxon>
        <taxon>Dinophyceae</taxon>
        <taxon>Prorocentrales</taxon>
        <taxon>Prorocentraceae</taxon>
        <taxon>Prorocentrum</taxon>
    </lineage>
</organism>